<name>A0ABW6UU06_9ACTN</name>
<accession>A0ABW6UU06</accession>
<proteinExistence type="predicted"/>
<protein>
    <submittedName>
        <fullName evidence="2">Nuclease-related domain-containing protein</fullName>
    </submittedName>
</protein>
<evidence type="ECO:0000313" key="3">
    <source>
        <dbReference type="Proteomes" id="UP001602058"/>
    </source>
</evidence>
<dbReference type="Proteomes" id="UP001602058">
    <property type="component" value="Unassembled WGS sequence"/>
</dbReference>
<dbReference type="EMBL" id="JBIAWJ010000031">
    <property type="protein sequence ID" value="MFF4526950.1"/>
    <property type="molecule type" value="Genomic_DNA"/>
</dbReference>
<sequence>MSVFGNSASREAAAIRRRARRGVRRRVTAWLGMNPEAARADARAALWELGGRYEKKTARIVRRLRWRGWRIRHDKRLAGRRFNLDHVLISPCGTAIVVADTKRWHAKRETHADGGRLCCGTEDRHDEAEKVARYALLVREALGLPDVAVWPLLAVHESRVRGGHFRVATAAGVVQVVAAEGLVGVLRGAPKAWSWGRSRRVAARVDSVLRPYSGGV</sequence>
<dbReference type="InterPro" id="IPR011528">
    <property type="entry name" value="NERD"/>
</dbReference>
<organism evidence="2 3">
    <name type="scientific">Streptomyces bluensis</name>
    <dbReference type="NCBI Taxonomy" id="33897"/>
    <lineage>
        <taxon>Bacteria</taxon>
        <taxon>Bacillati</taxon>
        <taxon>Actinomycetota</taxon>
        <taxon>Actinomycetes</taxon>
        <taxon>Kitasatosporales</taxon>
        <taxon>Streptomycetaceae</taxon>
        <taxon>Streptomyces</taxon>
    </lineage>
</organism>
<dbReference type="Pfam" id="PF08378">
    <property type="entry name" value="NERD"/>
    <property type="match status" value="1"/>
</dbReference>
<evidence type="ECO:0000313" key="2">
    <source>
        <dbReference type="EMBL" id="MFF4526950.1"/>
    </source>
</evidence>
<comment type="caution">
    <text evidence="2">The sequence shown here is derived from an EMBL/GenBank/DDBJ whole genome shotgun (WGS) entry which is preliminary data.</text>
</comment>
<dbReference type="RefSeq" id="WP_351086274.1">
    <property type="nucleotide sequence ID" value="NZ_JBEOZG010000037.1"/>
</dbReference>
<feature type="domain" description="NERD" evidence="1">
    <location>
        <begin position="52"/>
        <end position="154"/>
    </location>
</feature>
<gene>
    <name evidence="2" type="ORF">ACFY1D_36895</name>
</gene>
<evidence type="ECO:0000259" key="1">
    <source>
        <dbReference type="Pfam" id="PF08378"/>
    </source>
</evidence>
<keyword evidence="3" id="KW-1185">Reference proteome</keyword>
<reference evidence="2 3" key="1">
    <citation type="submission" date="2024-10" db="EMBL/GenBank/DDBJ databases">
        <title>The Natural Products Discovery Center: Release of the First 8490 Sequenced Strains for Exploring Actinobacteria Biosynthetic Diversity.</title>
        <authorList>
            <person name="Kalkreuter E."/>
            <person name="Kautsar S.A."/>
            <person name="Yang D."/>
            <person name="Bader C.D."/>
            <person name="Teijaro C.N."/>
            <person name="Fluegel L."/>
            <person name="Davis C.M."/>
            <person name="Simpson J.R."/>
            <person name="Lauterbach L."/>
            <person name="Steele A.D."/>
            <person name="Gui C."/>
            <person name="Meng S."/>
            <person name="Li G."/>
            <person name="Viehrig K."/>
            <person name="Ye F."/>
            <person name="Su P."/>
            <person name="Kiefer A.F."/>
            <person name="Nichols A."/>
            <person name="Cepeda A.J."/>
            <person name="Yan W."/>
            <person name="Fan B."/>
            <person name="Jiang Y."/>
            <person name="Adhikari A."/>
            <person name="Zheng C.-J."/>
            <person name="Schuster L."/>
            <person name="Cowan T.M."/>
            <person name="Smanski M.J."/>
            <person name="Chevrette M.G."/>
            <person name="De Carvalho L.P.S."/>
            <person name="Shen B."/>
        </authorList>
    </citation>
    <scope>NUCLEOTIDE SEQUENCE [LARGE SCALE GENOMIC DNA]</scope>
    <source>
        <strain evidence="2 3">NPDC001390</strain>
    </source>
</reference>